<dbReference type="OrthoDB" id="432875at2759"/>
<protein>
    <submittedName>
        <fullName evidence="2">Uncharacterized protein</fullName>
    </submittedName>
</protein>
<sequence>FDSDTMSESRSPPTTPTSLPQTEESGEVSLVGKLQELNVGLILRINQMLERNDETR</sequence>
<organism evidence="3">
    <name type="scientific">Perkinsus marinus (strain ATCC 50983 / TXsc)</name>
    <dbReference type="NCBI Taxonomy" id="423536"/>
    <lineage>
        <taxon>Eukaryota</taxon>
        <taxon>Sar</taxon>
        <taxon>Alveolata</taxon>
        <taxon>Perkinsozoa</taxon>
        <taxon>Perkinsea</taxon>
        <taxon>Perkinsida</taxon>
        <taxon>Perkinsidae</taxon>
        <taxon>Perkinsus</taxon>
    </lineage>
</organism>
<feature type="compositionally biased region" description="Low complexity" evidence="1">
    <location>
        <begin position="1"/>
        <end position="23"/>
    </location>
</feature>
<feature type="region of interest" description="Disordered" evidence="1">
    <location>
        <begin position="1"/>
        <end position="27"/>
    </location>
</feature>
<dbReference type="Proteomes" id="UP000007800">
    <property type="component" value="Unassembled WGS sequence"/>
</dbReference>
<dbReference type="EMBL" id="GG672093">
    <property type="protein sequence ID" value="EER17462.1"/>
    <property type="molecule type" value="Genomic_DNA"/>
</dbReference>
<dbReference type="InParanoid" id="C5KDI1"/>
<keyword evidence="3" id="KW-1185">Reference proteome</keyword>
<proteinExistence type="predicted"/>
<reference evidence="2 3" key="1">
    <citation type="submission" date="2008-07" db="EMBL/GenBank/DDBJ databases">
        <authorList>
            <person name="El-Sayed N."/>
            <person name="Caler E."/>
            <person name="Inman J."/>
            <person name="Amedeo P."/>
            <person name="Hass B."/>
            <person name="Wortman J."/>
        </authorList>
    </citation>
    <scope>NUCLEOTIDE SEQUENCE [LARGE SCALE GENOMIC DNA]</scope>
    <source>
        <strain evidence="3">ATCC 50983 / TXsc</strain>
    </source>
</reference>
<name>C5KDI1_PERM5</name>
<dbReference type="AlphaFoldDB" id="C5KDI1"/>
<dbReference type="RefSeq" id="XP_002785666.1">
    <property type="nucleotide sequence ID" value="XM_002785620.1"/>
</dbReference>
<accession>C5KDI1</accession>
<evidence type="ECO:0000313" key="2">
    <source>
        <dbReference type="EMBL" id="EER17462.1"/>
    </source>
</evidence>
<evidence type="ECO:0000256" key="1">
    <source>
        <dbReference type="SAM" id="MobiDB-lite"/>
    </source>
</evidence>
<feature type="non-terminal residue" evidence="2">
    <location>
        <position position="1"/>
    </location>
</feature>
<evidence type="ECO:0000313" key="3">
    <source>
        <dbReference type="Proteomes" id="UP000007800"/>
    </source>
</evidence>
<gene>
    <name evidence="2" type="ORF">Pmar_PMAR009615</name>
</gene>
<dbReference type="GeneID" id="9062686"/>
<feature type="non-terminal residue" evidence="2">
    <location>
        <position position="56"/>
    </location>
</feature>